<dbReference type="InterPro" id="IPR050742">
    <property type="entry name" value="Helicase_Restrict-Modif_Enz"/>
</dbReference>
<evidence type="ECO:0000313" key="4">
    <source>
        <dbReference type="EMBL" id="NEX62467.1"/>
    </source>
</evidence>
<feature type="compositionally biased region" description="Polar residues" evidence="1">
    <location>
        <begin position="1"/>
        <end position="12"/>
    </location>
</feature>
<dbReference type="Pfam" id="PF00271">
    <property type="entry name" value="Helicase_C"/>
    <property type="match status" value="1"/>
</dbReference>
<keyword evidence="4" id="KW-0547">Nucleotide-binding</keyword>
<evidence type="ECO:0000259" key="3">
    <source>
        <dbReference type="PROSITE" id="PS51194"/>
    </source>
</evidence>
<dbReference type="EMBL" id="JAAIVB010000051">
    <property type="protein sequence ID" value="NEX62467.1"/>
    <property type="molecule type" value="Genomic_DNA"/>
</dbReference>
<protein>
    <submittedName>
        <fullName evidence="4">DEAD/DEAH box helicase family protein</fullName>
    </submittedName>
</protein>
<feature type="region of interest" description="Disordered" evidence="1">
    <location>
        <begin position="1"/>
        <end position="48"/>
    </location>
</feature>
<dbReference type="GO" id="GO:0005524">
    <property type="term" value="F:ATP binding"/>
    <property type="evidence" value="ECO:0007669"/>
    <property type="project" value="InterPro"/>
</dbReference>
<dbReference type="GO" id="GO:0016787">
    <property type="term" value="F:hydrolase activity"/>
    <property type="evidence" value="ECO:0007669"/>
    <property type="project" value="InterPro"/>
</dbReference>
<organism evidence="4 5">
    <name type="scientific">Noviherbaspirillum galbum</name>
    <dbReference type="NCBI Taxonomy" id="2709383"/>
    <lineage>
        <taxon>Bacteria</taxon>
        <taxon>Pseudomonadati</taxon>
        <taxon>Pseudomonadota</taxon>
        <taxon>Betaproteobacteria</taxon>
        <taxon>Burkholderiales</taxon>
        <taxon>Oxalobacteraceae</taxon>
        <taxon>Noviherbaspirillum</taxon>
    </lineage>
</organism>
<dbReference type="PANTHER" id="PTHR47396">
    <property type="entry name" value="TYPE I RESTRICTION ENZYME ECOKI R PROTEIN"/>
    <property type="match status" value="1"/>
</dbReference>
<evidence type="ECO:0000256" key="1">
    <source>
        <dbReference type="SAM" id="MobiDB-lite"/>
    </source>
</evidence>
<dbReference type="AlphaFoldDB" id="A0A6B3SP04"/>
<dbReference type="GO" id="GO:0004386">
    <property type="term" value="F:helicase activity"/>
    <property type="evidence" value="ECO:0007669"/>
    <property type="project" value="UniProtKB-KW"/>
</dbReference>
<dbReference type="SMART" id="SM00490">
    <property type="entry name" value="HELICc"/>
    <property type="match status" value="1"/>
</dbReference>
<dbReference type="InterPro" id="IPR027417">
    <property type="entry name" value="P-loop_NTPase"/>
</dbReference>
<dbReference type="PANTHER" id="PTHR47396:SF1">
    <property type="entry name" value="ATP-DEPENDENT HELICASE IRC3-RELATED"/>
    <property type="match status" value="1"/>
</dbReference>
<dbReference type="PROSITE" id="PS51192">
    <property type="entry name" value="HELICASE_ATP_BIND_1"/>
    <property type="match status" value="1"/>
</dbReference>
<evidence type="ECO:0000259" key="2">
    <source>
        <dbReference type="PROSITE" id="PS51192"/>
    </source>
</evidence>
<dbReference type="SMART" id="SM00487">
    <property type="entry name" value="DEXDc"/>
    <property type="match status" value="1"/>
</dbReference>
<evidence type="ECO:0000313" key="5">
    <source>
        <dbReference type="Proteomes" id="UP000482155"/>
    </source>
</evidence>
<dbReference type="Proteomes" id="UP000482155">
    <property type="component" value="Unassembled WGS sequence"/>
</dbReference>
<dbReference type="PROSITE" id="PS51194">
    <property type="entry name" value="HELICASE_CTER"/>
    <property type="match status" value="1"/>
</dbReference>
<reference evidence="4 5" key="1">
    <citation type="submission" date="2020-02" db="EMBL/GenBank/DDBJ databases">
        <authorList>
            <person name="Kim M.K."/>
        </authorList>
    </citation>
    <scope>NUCLEOTIDE SEQUENCE [LARGE SCALE GENOMIC DNA]</scope>
    <source>
        <strain evidence="4 5">17J57-3</strain>
    </source>
</reference>
<name>A0A6B3SP04_9BURK</name>
<accession>A0A6B3SP04</accession>
<dbReference type="Gene3D" id="3.40.50.300">
    <property type="entry name" value="P-loop containing nucleotide triphosphate hydrolases"/>
    <property type="match status" value="2"/>
</dbReference>
<gene>
    <name evidence="4" type="ORF">G3574_15360</name>
</gene>
<feature type="domain" description="Helicase ATP-binding" evidence="2">
    <location>
        <begin position="71"/>
        <end position="198"/>
    </location>
</feature>
<dbReference type="Pfam" id="PF04851">
    <property type="entry name" value="ResIII"/>
    <property type="match status" value="1"/>
</dbReference>
<dbReference type="InterPro" id="IPR014001">
    <property type="entry name" value="Helicase_ATP-bd"/>
</dbReference>
<dbReference type="GO" id="GO:0003677">
    <property type="term" value="F:DNA binding"/>
    <property type="evidence" value="ECO:0007669"/>
    <property type="project" value="InterPro"/>
</dbReference>
<keyword evidence="5" id="KW-1185">Reference proteome</keyword>
<keyword evidence="4" id="KW-0378">Hydrolase</keyword>
<keyword evidence="4" id="KW-0347">Helicase</keyword>
<keyword evidence="4" id="KW-0067">ATP-binding</keyword>
<sequence length="545" mass="60174">MTDDFNASNLPASCSRLYSEPEEPASSSGTSQKRREDPEKTSCHADSLSPVSGGEIVLRPYQAESVQRCWSAMDGGIRRLLLYSPTGSGKTEIAMSVIKGALARGKRVTFLCNRIHLVDQTCRRALQSGIAFGVIQGENTARLYEPVIIASIQTVARRGLPQVDLLIIDEAHAVSGSEDFRKLLRHAECPVIGLSATPFSHGLGQWCHEAGGPLFEHMIIGSTIRELIDEGYLVDCDIYAPSEPDLKGIKTARNAFGETDYTDAGAARVINTPVLIGDIVRHWLKLAHGTPTVCFAASIAHSKHIVEQFMAAGVPAEHIDSYTDDAERQAILMRLRTGEIKIISNVAILAEGWDFPACATLILARPTRSLIRYLQMAGRVLRPYPGKNRALILDHSGTVARLGFPTDDIPLELDTGKQSRAGGKNNCERPVPKICPLCKYMKAVGVRICPKCGFVPERQPRVDVVDKDLVRIEKEPARIGRQAFYSQLLAIAKEKGYQTGWCRHRFRDRFGNWPGRSVKDVVAEPTKEVRDFLTRLRIRDARSAK</sequence>
<dbReference type="InterPro" id="IPR001650">
    <property type="entry name" value="Helicase_C-like"/>
</dbReference>
<feature type="compositionally biased region" description="Basic and acidic residues" evidence="1">
    <location>
        <begin position="33"/>
        <end position="43"/>
    </location>
</feature>
<feature type="domain" description="Helicase C-terminal" evidence="3">
    <location>
        <begin position="278"/>
        <end position="417"/>
    </location>
</feature>
<dbReference type="SUPFAM" id="SSF52540">
    <property type="entry name" value="P-loop containing nucleoside triphosphate hydrolases"/>
    <property type="match status" value="1"/>
</dbReference>
<dbReference type="RefSeq" id="WP_163964781.1">
    <property type="nucleotide sequence ID" value="NZ_JAAIVB010000051.1"/>
</dbReference>
<dbReference type="GO" id="GO:0005829">
    <property type="term" value="C:cytosol"/>
    <property type="evidence" value="ECO:0007669"/>
    <property type="project" value="TreeGrafter"/>
</dbReference>
<proteinExistence type="predicted"/>
<comment type="caution">
    <text evidence="4">The sequence shown here is derived from an EMBL/GenBank/DDBJ whole genome shotgun (WGS) entry which is preliminary data.</text>
</comment>
<dbReference type="InterPro" id="IPR006935">
    <property type="entry name" value="Helicase/UvrB_N"/>
</dbReference>